<dbReference type="RefSeq" id="WP_161973112.1">
    <property type="nucleotide sequence ID" value="NZ_JANKBU010000081.1"/>
</dbReference>
<name>A0AB35L310_ECTOL</name>
<feature type="domain" description="HTH OST-type" evidence="2">
    <location>
        <begin position="1"/>
        <end position="81"/>
    </location>
</feature>
<evidence type="ECO:0000259" key="2">
    <source>
        <dbReference type="PROSITE" id="PS51644"/>
    </source>
</evidence>
<dbReference type="EMBL" id="JAOEET010000082">
    <property type="protein sequence ID" value="MDH0569424.1"/>
    <property type="molecule type" value="Genomic_DNA"/>
</dbReference>
<dbReference type="InterPro" id="IPR025605">
    <property type="entry name" value="OST-HTH/LOTUS_dom"/>
</dbReference>
<dbReference type="AlphaFoldDB" id="A0AB35L310"/>
<evidence type="ECO:0000313" key="4">
    <source>
        <dbReference type="Proteomes" id="UP001159292"/>
    </source>
</evidence>
<evidence type="ECO:0000256" key="1">
    <source>
        <dbReference type="SAM" id="MobiDB-lite"/>
    </source>
</evidence>
<sequence length="296" mass="33814">MDDLQTTLQLICKLLSDTPYELSARLKQRLNLALIQHGISPLNERSYGCKKFSEFLLTHLGDRLDVSRPAATGDLRISLKRDLAPLRTKLGAVDVKPKQERPATMRSDIWQAFTNPDSKRKRYFNKVTREVLHFLEDAEDEYKQKLTDRPQDFIEIDWIPATQQLGWMGEFLDLINLSDAERAPLQQLIASNYSSTVNAAFTKALDDREQEWRQMRTLKIAQWIQEWAVKHDVKPEELNTPPSQPAPPAATAPDTRTVVLSSRQQALRLLELMSDDEIAKVAIPVLLSSVLNKSQL</sequence>
<comment type="caution">
    <text evidence="3">The sequence shown here is derived from an EMBL/GenBank/DDBJ whole genome shotgun (WGS) entry which is preliminary data.</text>
</comment>
<proteinExistence type="predicted"/>
<gene>
    <name evidence="3" type="ORF">N7671_19990</name>
</gene>
<feature type="region of interest" description="Disordered" evidence="1">
    <location>
        <begin position="235"/>
        <end position="255"/>
    </location>
</feature>
<dbReference type="Proteomes" id="UP001159292">
    <property type="component" value="Unassembled WGS sequence"/>
</dbReference>
<dbReference type="PROSITE" id="PS51644">
    <property type="entry name" value="HTH_OST"/>
    <property type="match status" value="1"/>
</dbReference>
<reference evidence="3" key="1">
    <citation type="submission" date="2022-09" db="EMBL/GenBank/DDBJ databases">
        <title>Intensive care unit water sources are persistently colonized with multi-drug resistant bacteria and are the site of extensive horizontal gene transfer of antibiotic resistance genes.</title>
        <authorList>
            <person name="Diorio-Toth L."/>
        </authorList>
    </citation>
    <scope>NUCLEOTIDE SEQUENCE</scope>
    <source>
        <strain evidence="3">GD04000</strain>
    </source>
</reference>
<organism evidence="3 4">
    <name type="scientific">Ectopseudomonas oleovorans</name>
    <name type="common">Pseudomonas oleovorans</name>
    <dbReference type="NCBI Taxonomy" id="301"/>
    <lineage>
        <taxon>Bacteria</taxon>
        <taxon>Pseudomonadati</taxon>
        <taxon>Pseudomonadota</taxon>
        <taxon>Gammaproteobacteria</taxon>
        <taxon>Pseudomonadales</taxon>
        <taxon>Pseudomonadaceae</taxon>
        <taxon>Ectopseudomonas</taxon>
    </lineage>
</organism>
<protein>
    <submittedName>
        <fullName evidence="3">UPF0158 family protein</fullName>
    </submittedName>
</protein>
<accession>A0AB35L310</accession>
<evidence type="ECO:0000313" key="3">
    <source>
        <dbReference type="EMBL" id="MDH0569424.1"/>
    </source>
</evidence>